<evidence type="ECO:0000256" key="1">
    <source>
        <dbReference type="ARBA" id="ARBA00006865"/>
    </source>
</evidence>
<dbReference type="InterPro" id="IPR050546">
    <property type="entry name" value="Glycosyl_Hydrlase_16"/>
</dbReference>
<dbReference type="PANTHER" id="PTHR10963">
    <property type="entry name" value="GLYCOSYL HYDROLASE-RELATED"/>
    <property type="match status" value="1"/>
</dbReference>
<sequence length="387" mass="44629">MRLWFLLFAICICSGQRAPGFVRTKDGHIQLIIPGFPSTERIVLTVSGTSFGPSSILPRVSADGQWRAVLPDVTDDDDVLHYVIEYHLPTGVHKQKGSLQMNERGIAVAPISRRHLERRLTTVLFDDFSSGRIDSSKWKHAVDLDRGGNEEFQMYDPDPANSYVKNNVLFIRPTLTADHFGEDYLSHGDLDLRDWIWPAIWMMPTEDHYGVWPRSGEIDIMESRGNLHYTLNDQSMGVNVDNVNIHWGPHWEHKTTLSSGNFGDDFHAFWMDWTENYIRLGVNDHTVQAWDTPSQGYWGAGHFSGDNIWSSGGKDAPFDRPFYLLLNVAVGGHFFWEAIHNSPYPQPWHDGQQDMMMQFWKNRHLWEPTWHGEDAAMKIWSVKMEQY</sequence>
<evidence type="ECO:0000313" key="4">
    <source>
        <dbReference type="EMBL" id="KAK7505730.1"/>
    </source>
</evidence>
<dbReference type="PROSITE" id="PS51762">
    <property type="entry name" value="GH16_2"/>
    <property type="match status" value="1"/>
</dbReference>
<name>A0ABD0M1D3_9CAEN</name>
<keyword evidence="5" id="KW-1185">Reference proteome</keyword>
<dbReference type="PANTHER" id="PTHR10963:SF55">
    <property type="entry name" value="GLYCOSIDE HYDROLASE FAMILY 16 PROTEIN"/>
    <property type="match status" value="1"/>
</dbReference>
<feature type="chain" id="PRO_5044798769" description="GH16 domain-containing protein" evidence="2">
    <location>
        <begin position="16"/>
        <end position="387"/>
    </location>
</feature>
<comment type="caution">
    <text evidence="4">The sequence shown here is derived from an EMBL/GenBank/DDBJ whole genome shotgun (WGS) entry which is preliminary data.</text>
</comment>
<proteinExistence type="inferred from homology"/>
<evidence type="ECO:0000256" key="2">
    <source>
        <dbReference type="SAM" id="SignalP"/>
    </source>
</evidence>
<feature type="domain" description="GH16" evidence="3">
    <location>
        <begin position="136"/>
        <end position="387"/>
    </location>
</feature>
<feature type="signal peptide" evidence="2">
    <location>
        <begin position="1"/>
        <end position="15"/>
    </location>
</feature>
<dbReference type="SUPFAM" id="SSF49899">
    <property type="entry name" value="Concanavalin A-like lectins/glucanases"/>
    <property type="match status" value="1"/>
</dbReference>
<protein>
    <recommendedName>
        <fullName evidence="3">GH16 domain-containing protein</fullName>
    </recommendedName>
</protein>
<evidence type="ECO:0000259" key="3">
    <source>
        <dbReference type="PROSITE" id="PS51762"/>
    </source>
</evidence>
<dbReference type="Gene3D" id="2.60.120.200">
    <property type="match status" value="1"/>
</dbReference>
<comment type="similarity">
    <text evidence="1">Belongs to the glycosyl hydrolase 16 family.</text>
</comment>
<dbReference type="InterPro" id="IPR000757">
    <property type="entry name" value="Beta-glucanase-like"/>
</dbReference>
<dbReference type="EMBL" id="JACVVK020000009">
    <property type="protein sequence ID" value="KAK7505730.1"/>
    <property type="molecule type" value="Genomic_DNA"/>
</dbReference>
<dbReference type="Proteomes" id="UP001519460">
    <property type="component" value="Unassembled WGS sequence"/>
</dbReference>
<evidence type="ECO:0000313" key="5">
    <source>
        <dbReference type="Proteomes" id="UP001519460"/>
    </source>
</evidence>
<dbReference type="InterPro" id="IPR013320">
    <property type="entry name" value="ConA-like_dom_sf"/>
</dbReference>
<keyword evidence="2" id="KW-0732">Signal</keyword>
<gene>
    <name evidence="4" type="ORF">BaRGS_00003001</name>
</gene>
<dbReference type="AlphaFoldDB" id="A0ABD0M1D3"/>
<reference evidence="4 5" key="1">
    <citation type="journal article" date="2023" name="Sci. Data">
        <title>Genome assembly of the Korean intertidal mud-creeper Batillaria attramentaria.</title>
        <authorList>
            <person name="Patra A.K."/>
            <person name="Ho P.T."/>
            <person name="Jun S."/>
            <person name="Lee S.J."/>
            <person name="Kim Y."/>
            <person name="Won Y.J."/>
        </authorList>
    </citation>
    <scope>NUCLEOTIDE SEQUENCE [LARGE SCALE GENOMIC DNA]</scope>
    <source>
        <strain evidence="4">Wonlab-2016</strain>
    </source>
</reference>
<accession>A0ABD0M1D3</accession>
<organism evidence="4 5">
    <name type="scientific">Batillaria attramentaria</name>
    <dbReference type="NCBI Taxonomy" id="370345"/>
    <lineage>
        <taxon>Eukaryota</taxon>
        <taxon>Metazoa</taxon>
        <taxon>Spiralia</taxon>
        <taxon>Lophotrochozoa</taxon>
        <taxon>Mollusca</taxon>
        <taxon>Gastropoda</taxon>
        <taxon>Caenogastropoda</taxon>
        <taxon>Sorbeoconcha</taxon>
        <taxon>Cerithioidea</taxon>
        <taxon>Batillariidae</taxon>
        <taxon>Batillaria</taxon>
    </lineage>
</organism>